<sequence>MAAAQPHYDSSHWRSRLFFRDVFRGNVVSMEPHGETVALPPPSPQQQHPTLFSDFSHGDGDGGNGRKRPRETAAPPARLFSLQTQQASPGGPGHKVINLAQLQRRPPATCLRLDFDEGGPGHVSCCTSSPSSFLTHQLATQFGDQCRNEMDRLIQGHTEGLRRALADTRCRHSRSMLGAAEALASRRVREKEAEASRAARRGAELEEQLARLRAEAAAWQAKAMSDHSTAAVLHAQLQQQAAAAQARSGKGKATEEDGDAAGAADDAESGFVDPDRVVEVVAPPLDRPCRACRLRLASTVLLPCRHLCVCHVCEPAVSASAACPMCRCPVTGTVQVFFS</sequence>
<reference evidence="1" key="1">
    <citation type="submission" date="2021-05" db="EMBL/GenBank/DDBJ databases">
        <authorList>
            <person name="Scholz U."/>
            <person name="Mascher M."/>
            <person name="Fiebig A."/>
        </authorList>
    </citation>
    <scope>NUCLEOTIDE SEQUENCE [LARGE SCALE GENOMIC DNA]</scope>
</reference>
<reference evidence="1" key="2">
    <citation type="submission" date="2025-09" db="UniProtKB">
        <authorList>
            <consortium name="EnsemblPlants"/>
        </authorList>
    </citation>
    <scope>IDENTIFICATION</scope>
</reference>
<evidence type="ECO:0000313" key="1">
    <source>
        <dbReference type="EnsemblPlants" id="AVESA.00010b.r2.1DG0176120.1.CDS"/>
    </source>
</evidence>
<name>A0ACD5U3Y6_AVESA</name>
<dbReference type="Proteomes" id="UP001732700">
    <property type="component" value="Chromosome 1D"/>
</dbReference>
<protein>
    <submittedName>
        <fullName evidence="1">Uncharacterized protein</fullName>
    </submittedName>
</protein>
<organism evidence="1 2">
    <name type="scientific">Avena sativa</name>
    <name type="common">Oat</name>
    <dbReference type="NCBI Taxonomy" id="4498"/>
    <lineage>
        <taxon>Eukaryota</taxon>
        <taxon>Viridiplantae</taxon>
        <taxon>Streptophyta</taxon>
        <taxon>Embryophyta</taxon>
        <taxon>Tracheophyta</taxon>
        <taxon>Spermatophyta</taxon>
        <taxon>Magnoliopsida</taxon>
        <taxon>Liliopsida</taxon>
        <taxon>Poales</taxon>
        <taxon>Poaceae</taxon>
        <taxon>BOP clade</taxon>
        <taxon>Pooideae</taxon>
        <taxon>Poodae</taxon>
        <taxon>Poeae</taxon>
        <taxon>Poeae Chloroplast Group 1 (Aveneae type)</taxon>
        <taxon>Aveninae</taxon>
        <taxon>Avena</taxon>
    </lineage>
</organism>
<dbReference type="EnsemblPlants" id="AVESA.00010b.r2.1DG0176120.1">
    <property type="protein sequence ID" value="AVESA.00010b.r2.1DG0176120.1.CDS"/>
    <property type="gene ID" value="AVESA.00010b.r2.1DG0176120"/>
</dbReference>
<keyword evidence="2" id="KW-1185">Reference proteome</keyword>
<proteinExistence type="predicted"/>
<accession>A0ACD5U3Y6</accession>
<evidence type="ECO:0000313" key="2">
    <source>
        <dbReference type="Proteomes" id="UP001732700"/>
    </source>
</evidence>